<dbReference type="GO" id="GO:0043565">
    <property type="term" value="F:sequence-specific DNA binding"/>
    <property type="evidence" value="ECO:0007669"/>
    <property type="project" value="InterPro"/>
</dbReference>
<dbReference type="Pfam" id="PF12833">
    <property type="entry name" value="HTH_18"/>
    <property type="match status" value="1"/>
</dbReference>
<dbReference type="OrthoDB" id="2638442at2"/>
<dbReference type="Pfam" id="PF02311">
    <property type="entry name" value="AraC_binding"/>
    <property type="match status" value="1"/>
</dbReference>
<dbReference type="InterPro" id="IPR003313">
    <property type="entry name" value="AraC-bd"/>
</dbReference>
<feature type="domain" description="HTH araC/xylS-type" evidence="4">
    <location>
        <begin position="180"/>
        <end position="278"/>
    </location>
</feature>
<keyword evidence="6" id="KW-1185">Reference proteome</keyword>
<dbReference type="PANTHER" id="PTHR43280:SF30">
    <property type="entry name" value="MMSAB OPERON REGULATORY PROTEIN"/>
    <property type="match status" value="1"/>
</dbReference>
<sequence>MQESALEFIETRYFTPDDFARDFGIWPIGVGRNIAKPNYSTKPRALEHCSIHFVIEGKVEVNYGTNRIVLFPGDSFCMFPGVVYQYRYVPSEKPLSMYWISFHGPLSEAMLTRIGFRESTSYLKQVATKELLLTIKNLFHPASDGPKGRLRLQSSLYGIFSHMMPDDSRPANKPIPQRIAGSLKFMDAHYAEGITVKDAAASATLHRAYFSKIFTEHVGMSPKKYLENLKMAKSLDLLRNTSYTVSVISHSLGYSDPYAFTHAFTRYFGVSPGKWRKEHAVDT</sequence>
<dbReference type="PROSITE" id="PS01124">
    <property type="entry name" value="HTH_ARAC_FAMILY_2"/>
    <property type="match status" value="1"/>
</dbReference>
<dbReference type="InterPro" id="IPR037923">
    <property type="entry name" value="HTH-like"/>
</dbReference>
<keyword evidence="1" id="KW-0805">Transcription regulation</keyword>
<dbReference type="PANTHER" id="PTHR43280">
    <property type="entry name" value="ARAC-FAMILY TRANSCRIPTIONAL REGULATOR"/>
    <property type="match status" value="1"/>
</dbReference>
<evidence type="ECO:0000256" key="1">
    <source>
        <dbReference type="ARBA" id="ARBA00023015"/>
    </source>
</evidence>
<evidence type="ECO:0000313" key="5">
    <source>
        <dbReference type="EMBL" id="TLS51845.1"/>
    </source>
</evidence>
<comment type="caution">
    <text evidence="5">The sequence shown here is derived from an EMBL/GenBank/DDBJ whole genome shotgun (WGS) entry which is preliminary data.</text>
</comment>
<protein>
    <submittedName>
        <fullName evidence="5">AraC family transcriptional regulator</fullName>
    </submittedName>
</protein>
<evidence type="ECO:0000259" key="4">
    <source>
        <dbReference type="PROSITE" id="PS01124"/>
    </source>
</evidence>
<keyword evidence="2" id="KW-0238">DNA-binding</keyword>
<organism evidence="5 6">
    <name type="scientific">Paenibacillus antri</name>
    <dbReference type="NCBI Taxonomy" id="2582848"/>
    <lineage>
        <taxon>Bacteria</taxon>
        <taxon>Bacillati</taxon>
        <taxon>Bacillota</taxon>
        <taxon>Bacilli</taxon>
        <taxon>Bacillales</taxon>
        <taxon>Paenibacillaceae</taxon>
        <taxon>Paenibacillus</taxon>
    </lineage>
</organism>
<dbReference type="Gene3D" id="2.60.120.10">
    <property type="entry name" value="Jelly Rolls"/>
    <property type="match status" value="1"/>
</dbReference>
<dbReference type="Gene3D" id="1.10.10.60">
    <property type="entry name" value="Homeodomain-like"/>
    <property type="match status" value="2"/>
</dbReference>
<dbReference type="SUPFAM" id="SSF46689">
    <property type="entry name" value="Homeodomain-like"/>
    <property type="match status" value="2"/>
</dbReference>
<dbReference type="RefSeq" id="WP_138194552.1">
    <property type="nucleotide sequence ID" value="NZ_VCIW01000007.1"/>
</dbReference>
<dbReference type="Proteomes" id="UP000309676">
    <property type="component" value="Unassembled WGS sequence"/>
</dbReference>
<gene>
    <name evidence="5" type="ORF">FE782_13125</name>
</gene>
<dbReference type="EMBL" id="VCIW01000007">
    <property type="protein sequence ID" value="TLS51845.1"/>
    <property type="molecule type" value="Genomic_DNA"/>
</dbReference>
<dbReference type="InterPro" id="IPR018060">
    <property type="entry name" value="HTH_AraC"/>
</dbReference>
<dbReference type="SMART" id="SM00342">
    <property type="entry name" value="HTH_ARAC"/>
    <property type="match status" value="1"/>
</dbReference>
<dbReference type="InterPro" id="IPR014710">
    <property type="entry name" value="RmlC-like_jellyroll"/>
</dbReference>
<evidence type="ECO:0000256" key="3">
    <source>
        <dbReference type="ARBA" id="ARBA00023163"/>
    </source>
</evidence>
<proteinExistence type="predicted"/>
<dbReference type="InterPro" id="IPR018062">
    <property type="entry name" value="HTH_AraC-typ_CS"/>
</dbReference>
<keyword evidence="3" id="KW-0804">Transcription</keyword>
<dbReference type="GO" id="GO:0003700">
    <property type="term" value="F:DNA-binding transcription factor activity"/>
    <property type="evidence" value="ECO:0007669"/>
    <property type="project" value="InterPro"/>
</dbReference>
<accession>A0A5R9GJN0</accession>
<evidence type="ECO:0000313" key="6">
    <source>
        <dbReference type="Proteomes" id="UP000309676"/>
    </source>
</evidence>
<dbReference type="PROSITE" id="PS00041">
    <property type="entry name" value="HTH_ARAC_FAMILY_1"/>
    <property type="match status" value="1"/>
</dbReference>
<name>A0A5R9GJN0_9BACL</name>
<dbReference type="SUPFAM" id="SSF51215">
    <property type="entry name" value="Regulatory protein AraC"/>
    <property type="match status" value="1"/>
</dbReference>
<reference evidence="5 6" key="1">
    <citation type="submission" date="2019-05" db="EMBL/GenBank/DDBJ databases">
        <authorList>
            <person name="Narsing Rao M.P."/>
            <person name="Li W.J."/>
        </authorList>
    </citation>
    <scope>NUCLEOTIDE SEQUENCE [LARGE SCALE GENOMIC DNA]</scope>
    <source>
        <strain evidence="5 6">SYSU_K30003</strain>
    </source>
</reference>
<dbReference type="AlphaFoldDB" id="A0A5R9GJN0"/>
<dbReference type="InterPro" id="IPR009057">
    <property type="entry name" value="Homeodomain-like_sf"/>
</dbReference>
<evidence type="ECO:0000256" key="2">
    <source>
        <dbReference type="ARBA" id="ARBA00023125"/>
    </source>
</evidence>